<reference evidence="4 5" key="1">
    <citation type="journal article" date="2021" name="Sci. Rep.">
        <title>The distribution of antibiotic resistance genes in chicken gut microbiota commensals.</title>
        <authorList>
            <person name="Juricova H."/>
            <person name="Matiasovicova J."/>
            <person name="Kubasova T."/>
            <person name="Cejkova D."/>
            <person name="Rychlik I."/>
        </authorList>
    </citation>
    <scope>NUCLEOTIDE SEQUENCE [LARGE SCALE GENOMIC DNA]</scope>
    <source>
        <strain evidence="4 5">An562</strain>
    </source>
</reference>
<dbReference type="EMBL" id="JACJKX010000002">
    <property type="protein sequence ID" value="MBM6927931.1"/>
    <property type="molecule type" value="Genomic_DNA"/>
</dbReference>
<dbReference type="InterPro" id="IPR015797">
    <property type="entry name" value="NUDIX_hydrolase-like_dom_sf"/>
</dbReference>
<dbReference type="InterPro" id="IPR000086">
    <property type="entry name" value="NUDIX_hydrolase_dom"/>
</dbReference>
<evidence type="ECO:0000259" key="3">
    <source>
        <dbReference type="PROSITE" id="PS51462"/>
    </source>
</evidence>
<protein>
    <submittedName>
        <fullName evidence="4">NUDIX hydrolase</fullName>
    </submittedName>
</protein>
<name>A0ABS2GRW9_9BURK</name>
<evidence type="ECO:0000313" key="4">
    <source>
        <dbReference type="EMBL" id="MBM6927931.1"/>
    </source>
</evidence>
<comment type="caution">
    <text evidence="4">The sequence shown here is derived from an EMBL/GenBank/DDBJ whole genome shotgun (WGS) entry which is preliminary data.</text>
</comment>
<keyword evidence="2 4" id="KW-0378">Hydrolase</keyword>
<keyword evidence="5" id="KW-1185">Reference proteome</keyword>
<evidence type="ECO:0000313" key="5">
    <source>
        <dbReference type="Proteomes" id="UP000777002"/>
    </source>
</evidence>
<sequence length="195" mass="22209">MASLSSRKVEPMKVIEAPLFKFCPMCGHPMVTKRPQDDVRVRELCEACGYIHYVNPIPVVGTVPVCGDRVLLCKRAIEPQKGKWTLPAGFMEAHETLLEGALRETREETGTEAKGGQLFTVIDVPYASQIHFFFLAEITQLPTNPGPETIEQKLFAENEIPWDKISFTTVRTTLEHFFEDRHQGSFMLHQYRLDD</sequence>
<gene>
    <name evidence="4" type="ORF">H5985_01365</name>
</gene>
<dbReference type="Pfam" id="PF00293">
    <property type="entry name" value="NUDIX"/>
    <property type="match status" value="1"/>
</dbReference>
<comment type="cofactor">
    <cofactor evidence="1">
        <name>Mg(2+)</name>
        <dbReference type="ChEBI" id="CHEBI:18420"/>
    </cofactor>
</comment>
<proteinExistence type="predicted"/>
<dbReference type="Proteomes" id="UP000777002">
    <property type="component" value="Unassembled WGS sequence"/>
</dbReference>
<dbReference type="Pfam" id="PF14803">
    <property type="entry name" value="Zn_ribbon_Nudix"/>
    <property type="match status" value="1"/>
</dbReference>
<evidence type="ECO:0000256" key="2">
    <source>
        <dbReference type="ARBA" id="ARBA00022801"/>
    </source>
</evidence>
<dbReference type="PROSITE" id="PS51462">
    <property type="entry name" value="NUDIX"/>
    <property type="match status" value="1"/>
</dbReference>
<organism evidence="4 5">
    <name type="scientific">Parasutterella secunda</name>
    <dbReference type="NCBI Taxonomy" id="626947"/>
    <lineage>
        <taxon>Bacteria</taxon>
        <taxon>Pseudomonadati</taxon>
        <taxon>Pseudomonadota</taxon>
        <taxon>Betaproteobacteria</taxon>
        <taxon>Burkholderiales</taxon>
        <taxon>Sutterellaceae</taxon>
        <taxon>Parasutterella</taxon>
    </lineage>
</organism>
<dbReference type="Gene3D" id="2.20.70.10">
    <property type="match status" value="1"/>
</dbReference>
<dbReference type="PANTHER" id="PTHR43222:SF2">
    <property type="entry name" value="NUDIX HYDROLASE 23, CHLOROPLASTIC"/>
    <property type="match status" value="1"/>
</dbReference>
<dbReference type="SUPFAM" id="SSF55811">
    <property type="entry name" value="Nudix"/>
    <property type="match status" value="1"/>
</dbReference>
<dbReference type="InterPro" id="IPR020084">
    <property type="entry name" value="NUDIX_hydrolase_CS"/>
</dbReference>
<dbReference type="Gene3D" id="3.90.79.10">
    <property type="entry name" value="Nucleoside Triphosphate Pyrophosphohydrolase"/>
    <property type="match status" value="1"/>
</dbReference>
<dbReference type="PROSITE" id="PS00893">
    <property type="entry name" value="NUDIX_BOX"/>
    <property type="match status" value="1"/>
</dbReference>
<evidence type="ECO:0000256" key="1">
    <source>
        <dbReference type="ARBA" id="ARBA00001946"/>
    </source>
</evidence>
<dbReference type="PANTHER" id="PTHR43222">
    <property type="entry name" value="NUDIX HYDROLASE 23"/>
    <property type="match status" value="1"/>
</dbReference>
<accession>A0ABS2GRW9</accession>
<dbReference type="InterPro" id="IPR029401">
    <property type="entry name" value="Nudix_N"/>
</dbReference>
<feature type="domain" description="Nudix hydrolase" evidence="3">
    <location>
        <begin position="55"/>
        <end position="177"/>
    </location>
</feature>
<dbReference type="GO" id="GO:0016787">
    <property type="term" value="F:hydrolase activity"/>
    <property type="evidence" value="ECO:0007669"/>
    <property type="project" value="UniProtKB-KW"/>
</dbReference>